<dbReference type="Proteomes" id="UP000288805">
    <property type="component" value="Unassembled WGS sequence"/>
</dbReference>
<comment type="caution">
    <text evidence="2">The sequence shown here is derived from an EMBL/GenBank/DDBJ whole genome shotgun (WGS) entry which is preliminary data.</text>
</comment>
<evidence type="ECO:0000256" key="1">
    <source>
        <dbReference type="SAM" id="MobiDB-lite"/>
    </source>
</evidence>
<dbReference type="AlphaFoldDB" id="A0A438G4A1"/>
<proteinExistence type="predicted"/>
<protein>
    <submittedName>
        <fullName evidence="2">Uncharacterized protein</fullName>
    </submittedName>
</protein>
<name>A0A438G4A1_VITVI</name>
<gene>
    <name evidence="2" type="ORF">CK203_066117</name>
</gene>
<feature type="region of interest" description="Disordered" evidence="1">
    <location>
        <begin position="1"/>
        <end position="147"/>
    </location>
</feature>
<reference evidence="2 3" key="1">
    <citation type="journal article" date="2018" name="PLoS Genet.">
        <title>Population sequencing reveals clonal diversity and ancestral inbreeding in the grapevine cultivar Chardonnay.</title>
        <authorList>
            <person name="Roach M.J."/>
            <person name="Johnson D.L."/>
            <person name="Bohlmann J."/>
            <person name="van Vuuren H.J."/>
            <person name="Jones S.J."/>
            <person name="Pretorius I.S."/>
            <person name="Schmidt S.A."/>
            <person name="Borneman A.R."/>
        </authorList>
    </citation>
    <scope>NUCLEOTIDE SEQUENCE [LARGE SCALE GENOMIC DNA]</scope>
    <source>
        <strain evidence="3">cv. Chardonnay</strain>
        <tissue evidence="2">Leaf</tissue>
    </source>
</reference>
<evidence type="ECO:0000313" key="2">
    <source>
        <dbReference type="EMBL" id="RVW67027.1"/>
    </source>
</evidence>
<evidence type="ECO:0000313" key="3">
    <source>
        <dbReference type="Proteomes" id="UP000288805"/>
    </source>
</evidence>
<accession>A0A438G4A1</accession>
<sequence>MKDVESSSKANRGVKPRNRALISSQAKVYPAPAEKPLESRTALPSFRPWQDQRRPFRLPILTDTSTTSAAMGAAASPPVQAPPFPHLRGKPLLSADTPPGGHPRPVPPRATASLKRTKFSGPGEPSHAPQQSPTEEPRIPVGSPETVIRRPMIADRWIAEIDPSTPRPTLI</sequence>
<organism evidence="2 3">
    <name type="scientific">Vitis vinifera</name>
    <name type="common">Grape</name>
    <dbReference type="NCBI Taxonomy" id="29760"/>
    <lineage>
        <taxon>Eukaryota</taxon>
        <taxon>Viridiplantae</taxon>
        <taxon>Streptophyta</taxon>
        <taxon>Embryophyta</taxon>
        <taxon>Tracheophyta</taxon>
        <taxon>Spermatophyta</taxon>
        <taxon>Magnoliopsida</taxon>
        <taxon>eudicotyledons</taxon>
        <taxon>Gunneridae</taxon>
        <taxon>Pentapetalae</taxon>
        <taxon>rosids</taxon>
        <taxon>Vitales</taxon>
        <taxon>Vitaceae</taxon>
        <taxon>Viteae</taxon>
        <taxon>Vitis</taxon>
    </lineage>
</organism>
<feature type="compositionally biased region" description="Low complexity" evidence="1">
    <location>
        <begin position="64"/>
        <end position="76"/>
    </location>
</feature>
<dbReference type="EMBL" id="QGNW01000608">
    <property type="protein sequence ID" value="RVW67027.1"/>
    <property type="molecule type" value="Genomic_DNA"/>
</dbReference>